<reference evidence="2" key="1">
    <citation type="submission" date="2021-01" db="EMBL/GenBank/DDBJ databases">
        <title>Genome sequence of strain Noviherbaspirillum sp. DKR-6.</title>
        <authorList>
            <person name="Chaudhary D.K."/>
        </authorList>
    </citation>
    <scope>NUCLEOTIDE SEQUENCE</scope>
    <source>
        <strain evidence="2">DKR-6</strain>
    </source>
</reference>
<comment type="caution">
    <text evidence="2">The sequence shown here is derived from an EMBL/GenBank/DDBJ whole genome shotgun (WGS) entry which is preliminary data.</text>
</comment>
<organism evidence="2 3">
    <name type="scientific">Noviherbaspirillum pedocola</name>
    <dbReference type="NCBI Taxonomy" id="2801341"/>
    <lineage>
        <taxon>Bacteria</taxon>
        <taxon>Pseudomonadati</taxon>
        <taxon>Pseudomonadota</taxon>
        <taxon>Betaproteobacteria</taxon>
        <taxon>Burkholderiales</taxon>
        <taxon>Oxalobacteraceae</taxon>
        <taxon>Noviherbaspirillum</taxon>
    </lineage>
</organism>
<keyword evidence="1" id="KW-0472">Membrane</keyword>
<dbReference type="EMBL" id="JAEPBG010000006">
    <property type="protein sequence ID" value="MBK4735906.1"/>
    <property type="molecule type" value="Genomic_DNA"/>
</dbReference>
<keyword evidence="3" id="KW-1185">Reference proteome</keyword>
<proteinExistence type="predicted"/>
<evidence type="ECO:0000313" key="3">
    <source>
        <dbReference type="Proteomes" id="UP000622890"/>
    </source>
</evidence>
<name>A0A934SVH9_9BURK</name>
<keyword evidence="1" id="KW-1133">Transmembrane helix</keyword>
<dbReference type="Proteomes" id="UP000622890">
    <property type="component" value="Unassembled WGS sequence"/>
</dbReference>
<dbReference type="AlphaFoldDB" id="A0A934SVH9"/>
<feature type="transmembrane region" description="Helical" evidence="1">
    <location>
        <begin position="115"/>
        <end position="133"/>
    </location>
</feature>
<keyword evidence="1" id="KW-0812">Transmembrane</keyword>
<dbReference type="RefSeq" id="WP_200592805.1">
    <property type="nucleotide sequence ID" value="NZ_JAEPBG010000006.1"/>
</dbReference>
<protein>
    <submittedName>
        <fullName evidence="2">Uncharacterized protein</fullName>
    </submittedName>
</protein>
<gene>
    <name evidence="2" type="ORF">JJB74_14900</name>
</gene>
<evidence type="ECO:0000256" key="1">
    <source>
        <dbReference type="SAM" id="Phobius"/>
    </source>
</evidence>
<feature type="transmembrane region" description="Helical" evidence="1">
    <location>
        <begin position="82"/>
        <end position="103"/>
    </location>
</feature>
<accession>A0A934SVH9</accession>
<evidence type="ECO:0000313" key="2">
    <source>
        <dbReference type="EMBL" id="MBK4735906.1"/>
    </source>
</evidence>
<sequence>MKSRLKTLADAGAFVQAERHAAVSLCKEAHGHLYDFLQVREVDMKFLFDHIRNYGIAGTLMYASHHVNTRPSMSFIPHFGEFAAAAFAVISIFLFIINFLHGGVAYRMRFGRPRLWIYAVLSVVWFLLMAELMELRVDTPSAPVPQVVQRHPM</sequence>